<evidence type="ECO:0000313" key="4">
    <source>
        <dbReference type="Proteomes" id="UP001292094"/>
    </source>
</evidence>
<dbReference type="GO" id="GO:0051666">
    <property type="term" value="P:actin cortical patch localization"/>
    <property type="evidence" value="ECO:0007669"/>
    <property type="project" value="InterPro"/>
</dbReference>
<proteinExistence type="predicted"/>
<sequence>MNFNCLCASIHSTGVMKSFLNIGVAKTGPALESPRPASGILPHQDEKALAKLWLDMAKAEAGCCRVMEEVGKYREAVRSTQEAEEQLLKGLGASNLTATNPELRKVTDEYLSVVVEMREKSMSVGNVVQEVVGDPVRHYQTHYEHLDALRRRRDTQLATVQKTQDKLDKLKLKGKRTTDVLVERNAAGRQLKEINTQLLGEAGRFHALRLPLLQTCLQALVQTQVDYYGTTNAHFSSQVEASRGAHLNPTSQYQATLTSHLAAIKDLKIVAT</sequence>
<keyword evidence="4" id="KW-1185">Reference proteome</keyword>
<dbReference type="Proteomes" id="UP001292094">
    <property type="component" value="Unassembled WGS sequence"/>
</dbReference>
<evidence type="ECO:0000256" key="1">
    <source>
        <dbReference type="ARBA" id="ARBA00004496"/>
    </source>
</evidence>
<comment type="subcellular location">
    <subcellularLocation>
        <location evidence="1">Cytoplasm</location>
    </subcellularLocation>
</comment>
<dbReference type="PANTHER" id="PTHR47174">
    <property type="entry name" value="BRIDGING INTEGRATOR 3"/>
    <property type="match status" value="1"/>
</dbReference>
<organism evidence="3 4">
    <name type="scientific">Petrolisthes manimaculis</name>
    <dbReference type="NCBI Taxonomy" id="1843537"/>
    <lineage>
        <taxon>Eukaryota</taxon>
        <taxon>Metazoa</taxon>
        <taxon>Ecdysozoa</taxon>
        <taxon>Arthropoda</taxon>
        <taxon>Crustacea</taxon>
        <taxon>Multicrustacea</taxon>
        <taxon>Malacostraca</taxon>
        <taxon>Eumalacostraca</taxon>
        <taxon>Eucarida</taxon>
        <taxon>Decapoda</taxon>
        <taxon>Pleocyemata</taxon>
        <taxon>Anomura</taxon>
        <taxon>Galatheoidea</taxon>
        <taxon>Porcellanidae</taxon>
        <taxon>Petrolisthes</taxon>
    </lineage>
</organism>
<gene>
    <name evidence="3" type="ORF">Pmani_002153</name>
</gene>
<comment type="caution">
    <text evidence="3">The sequence shown here is derived from an EMBL/GenBank/DDBJ whole genome shotgun (WGS) entry which is preliminary data.</text>
</comment>
<reference evidence="3" key="1">
    <citation type="submission" date="2023-11" db="EMBL/GenBank/DDBJ databases">
        <title>Genome assemblies of two species of porcelain crab, Petrolisthes cinctipes and Petrolisthes manimaculis (Anomura: Porcellanidae).</title>
        <authorList>
            <person name="Angst P."/>
        </authorList>
    </citation>
    <scope>NUCLEOTIDE SEQUENCE</scope>
    <source>
        <strain evidence="3">PB745_02</strain>
        <tissue evidence="3">Gill</tissue>
    </source>
</reference>
<dbReference type="GO" id="GO:0005737">
    <property type="term" value="C:cytoplasm"/>
    <property type="evidence" value="ECO:0007669"/>
    <property type="project" value="UniProtKB-SubCell"/>
</dbReference>
<dbReference type="EMBL" id="JAWZYT010000154">
    <property type="protein sequence ID" value="KAK4327372.1"/>
    <property type="molecule type" value="Genomic_DNA"/>
</dbReference>
<dbReference type="GO" id="GO:0006897">
    <property type="term" value="P:endocytosis"/>
    <property type="evidence" value="ECO:0007669"/>
    <property type="project" value="InterPro"/>
</dbReference>
<protein>
    <recommendedName>
        <fullName evidence="5">BAR domain-containing protein</fullName>
    </recommendedName>
</protein>
<evidence type="ECO:0000313" key="3">
    <source>
        <dbReference type="EMBL" id="KAK4327372.1"/>
    </source>
</evidence>
<dbReference type="GO" id="GO:0008289">
    <property type="term" value="F:lipid binding"/>
    <property type="evidence" value="ECO:0007669"/>
    <property type="project" value="TreeGrafter"/>
</dbReference>
<dbReference type="GO" id="GO:0097320">
    <property type="term" value="P:plasma membrane tubulation"/>
    <property type="evidence" value="ECO:0007669"/>
    <property type="project" value="TreeGrafter"/>
</dbReference>
<evidence type="ECO:0008006" key="5">
    <source>
        <dbReference type="Google" id="ProtNLM"/>
    </source>
</evidence>
<dbReference type="SUPFAM" id="SSF103657">
    <property type="entry name" value="BAR/IMD domain-like"/>
    <property type="match status" value="1"/>
</dbReference>
<dbReference type="AlphaFoldDB" id="A0AAE1QLJ3"/>
<name>A0AAE1QLJ3_9EUCA</name>
<dbReference type="GO" id="GO:0015629">
    <property type="term" value="C:actin cytoskeleton"/>
    <property type="evidence" value="ECO:0007669"/>
    <property type="project" value="TreeGrafter"/>
</dbReference>
<dbReference type="Gene3D" id="1.20.1270.60">
    <property type="entry name" value="Arfaptin homology (AH) domain/BAR domain"/>
    <property type="match status" value="1"/>
</dbReference>
<evidence type="ECO:0000256" key="2">
    <source>
        <dbReference type="ARBA" id="ARBA00022490"/>
    </source>
</evidence>
<dbReference type="InterPro" id="IPR046982">
    <property type="entry name" value="BIN3/RVS161-like"/>
</dbReference>
<accession>A0AAE1QLJ3</accession>
<dbReference type="PANTHER" id="PTHR47174:SF3">
    <property type="entry name" value="BRIDGING INTEGRATOR 3"/>
    <property type="match status" value="1"/>
</dbReference>
<keyword evidence="2" id="KW-0963">Cytoplasm</keyword>
<dbReference type="InterPro" id="IPR027267">
    <property type="entry name" value="AH/BAR_dom_sf"/>
</dbReference>